<feature type="compositionally biased region" description="Polar residues" evidence="3">
    <location>
        <begin position="81"/>
        <end position="104"/>
    </location>
</feature>
<dbReference type="InterPro" id="IPR046868">
    <property type="entry name" value="BAR_4"/>
</dbReference>
<dbReference type="InterPro" id="IPR046869">
    <property type="entry name" value="SLM1/RGC1-like_PH"/>
</dbReference>
<keyword evidence="6" id="KW-1185">Reference proteome</keyword>
<dbReference type="RefSeq" id="XP_069226354.1">
    <property type="nucleotide sequence ID" value="XM_069376482.1"/>
</dbReference>
<evidence type="ECO:0000313" key="6">
    <source>
        <dbReference type="Proteomes" id="UP000803884"/>
    </source>
</evidence>
<feature type="coiled-coil region" evidence="2">
    <location>
        <begin position="275"/>
        <end position="302"/>
    </location>
</feature>
<evidence type="ECO:0000256" key="3">
    <source>
        <dbReference type="SAM" id="MobiDB-lite"/>
    </source>
</evidence>
<protein>
    <recommendedName>
        <fullName evidence="4">PH domain-containing protein</fullName>
    </recommendedName>
</protein>
<name>A0AB34KGZ8_9PEZI</name>
<feature type="domain" description="PH" evidence="4">
    <location>
        <begin position="426"/>
        <end position="531"/>
    </location>
</feature>
<evidence type="ECO:0000259" key="4">
    <source>
        <dbReference type="PROSITE" id="PS50003"/>
    </source>
</evidence>
<dbReference type="InterPro" id="IPR001849">
    <property type="entry name" value="PH_domain"/>
</dbReference>
<evidence type="ECO:0000313" key="5">
    <source>
        <dbReference type="EMBL" id="KAL1583247.1"/>
    </source>
</evidence>
<dbReference type="AlphaFoldDB" id="A0AB34KGZ8"/>
<feature type="compositionally biased region" description="Polar residues" evidence="3">
    <location>
        <begin position="22"/>
        <end position="48"/>
    </location>
</feature>
<keyword evidence="1" id="KW-0597">Phosphoprotein</keyword>
<dbReference type="SUPFAM" id="SSF50729">
    <property type="entry name" value="PH domain-like"/>
    <property type="match status" value="1"/>
</dbReference>
<gene>
    <name evidence="5" type="ORF">WHR41_07878</name>
</gene>
<feature type="region of interest" description="Disordered" evidence="3">
    <location>
        <begin position="853"/>
        <end position="883"/>
    </location>
</feature>
<dbReference type="GeneID" id="96009320"/>
<reference evidence="5 6" key="1">
    <citation type="journal article" date="2020" name="Microbiol. Resour. Announc.">
        <title>Draft Genome Sequence of a Cladosporium Species Isolated from the Mesophotic Ascidian Didemnum maculosum.</title>
        <authorList>
            <person name="Gioti A."/>
            <person name="Siaperas R."/>
            <person name="Nikolaivits E."/>
            <person name="Le Goff G."/>
            <person name="Ouazzani J."/>
            <person name="Kotoulas G."/>
            <person name="Topakas E."/>
        </authorList>
    </citation>
    <scope>NUCLEOTIDE SEQUENCE [LARGE SCALE GENOMIC DNA]</scope>
    <source>
        <strain evidence="5 6">TM138-S3</strain>
    </source>
</reference>
<feature type="compositionally biased region" description="Low complexity" evidence="3">
    <location>
        <begin position="118"/>
        <end position="131"/>
    </location>
</feature>
<dbReference type="SMART" id="SM00233">
    <property type="entry name" value="PH"/>
    <property type="match status" value="1"/>
</dbReference>
<feature type="region of interest" description="Disordered" evidence="3">
    <location>
        <begin position="541"/>
        <end position="772"/>
    </location>
</feature>
<dbReference type="EMBL" id="JAAQHG020000037">
    <property type="protein sequence ID" value="KAL1583247.1"/>
    <property type="molecule type" value="Genomic_DNA"/>
</dbReference>
<dbReference type="Proteomes" id="UP000803884">
    <property type="component" value="Unassembled WGS sequence"/>
</dbReference>
<feature type="region of interest" description="Disordered" evidence="3">
    <location>
        <begin position="794"/>
        <end position="840"/>
    </location>
</feature>
<feature type="region of interest" description="Disordered" evidence="3">
    <location>
        <begin position="1"/>
        <end position="161"/>
    </location>
</feature>
<feature type="compositionally biased region" description="Polar residues" evidence="3">
    <location>
        <begin position="614"/>
        <end position="623"/>
    </location>
</feature>
<keyword evidence="2" id="KW-0175">Coiled coil</keyword>
<proteinExistence type="predicted"/>
<feature type="compositionally biased region" description="Low complexity" evidence="3">
    <location>
        <begin position="853"/>
        <end position="872"/>
    </location>
</feature>
<dbReference type="InterPro" id="IPR043453">
    <property type="entry name" value="Slm1_PH"/>
</dbReference>
<dbReference type="Pfam" id="PF20399">
    <property type="entry name" value="PH_20"/>
    <property type="match status" value="1"/>
</dbReference>
<dbReference type="InterPro" id="IPR011993">
    <property type="entry name" value="PH-like_dom_sf"/>
</dbReference>
<organism evidence="5 6">
    <name type="scientific">Cladosporium halotolerans</name>
    <dbReference type="NCBI Taxonomy" id="1052096"/>
    <lineage>
        <taxon>Eukaryota</taxon>
        <taxon>Fungi</taxon>
        <taxon>Dikarya</taxon>
        <taxon>Ascomycota</taxon>
        <taxon>Pezizomycotina</taxon>
        <taxon>Dothideomycetes</taxon>
        <taxon>Dothideomycetidae</taxon>
        <taxon>Cladosporiales</taxon>
        <taxon>Cladosporiaceae</taxon>
        <taxon>Cladosporium</taxon>
    </lineage>
</organism>
<dbReference type="PANTHER" id="PTHR31941">
    <property type="entry name" value="CYTOSKELETAL SIGNALING PROTEIN SLM1"/>
    <property type="match status" value="1"/>
</dbReference>
<feature type="compositionally biased region" description="Polar residues" evidence="3">
    <location>
        <begin position="546"/>
        <end position="560"/>
    </location>
</feature>
<feature type="compositionally biased region" description="Basic and acidic residues" evidence="3">
    <location>
        <begin position="643"/>
        <end position="653"/>
    </location>
</feature>
<dbReference type="Pfam" id="PF20400">
    <property type="entry name" value="BAR_4"/>
    <property type="match status" value="1"/>
</dbReference>
<feature type="compositionally biased region" description="Low complexity" evidence="3">
    <location>
        <begin position="715"/>
        <end position="756"/>
    </location>
</feature>
<evidence type="ECO:0000256" key="2">
    <source>
        <dbReference type="SAM" id="Coils"/>
    </source>
</evidence>
<accession>A0AB34KGZ8</accession>
<dbReference type="PANTHER" id="PTHR31941:SF16">
    <property type="entry name" value="PHOSPHATIDYLINOSITOL 4,5-BISPHOSPHATE-BINDING PROTEIN SLM1-RELATED"/>
    <property type="match status" value="1"/>
</dbReference>
<sequence length="915" mass="98046">MSQSYGQVPAPNDSHLSYGYGNANSGVNDFAQGNPSATMTSPLGQSMGEQGFGGQFHEDFDAPNRPVSSVVDGHQGAGMNRSASTASTAVGHGQANQGTPSRNNTLKKKVSMRRTGSLKRSSSRKSLAAGSIKSVGGRSVGGGTETEDFNSAFHTPIPTQGSPTDILANRFQSWRQLLKSLIAYFREIQNSYDARAKAIGKVQHAMGGIAQPAVFVSHNGLGDATRILEDFHRHSVAEANKSREIENDVIAGLSGLRSDLNQKIKEIKSLSGDFKNSVDKEKEATRREVEKLQDALQHADHEDGVSAKNDPYVVRLGVDRMVEKQIDEENYLHRAYLNLEASGRELESIVVGEIQKAYNALAGILKREGDDAYKAVEGLRSGPISMPKDQEWSAFVNSDPHFVAPDVPLRRIEDIDYPGRNHPAASEIRGGMLERKSKYLKSYSPGWYVLSPTHLHEFKSADKIYTQPPVMSLYLADQKLGTHSEPGSSSAKFMLKGRQAGGMHKGHSWVFRAESHETMLAWYQDIKALTEKTGEERTAFVRSHARSVSGNSERPRSMSSDGLEEDEADQVPYSADAASLSEQNPVEAKPQRPQPGGRFPSDINLPRSNDAPLSPSSDSSGRDTTVAAAALPGSHTAGPSHADYGRSDEDPYRLRGIASHSPAATPAPATVVAPAKSYDEDQERYMSGPPARETYVVDQSPVPDQSYYLPGQQPASTYQQPAQTYQQPASTYQQPEPLQQYQQQAPIQPAQTYAAQDPASYPSHERGQSSYGDWMAPAALGAGAGAAGTAAYSHYNNQSEPEPTQYPSATTAPEPGAAGDRSLADPMPAAPSTIAPTTEGSTYLSYPSTAGNGVAGSSSAAAAPVANASASNGGLGGLEARGAHETGQIFPRVVRHDTDMSVGQLHVPGSFPKRG</sequence>
<dbReference type="PROSITE" id="PS50003">
    <property type="entry name" value="PH_DOMAIN"/>
    <property type="match status" value="1"/>
</dbReference>
<feature type="compositionally biased region" description="Polar residues" evidence="3">
    <location>
        <begin position="794"/>
        <end position="811"/>
    </location>
</feature>
<comment type="caution">
    <text evidence="5">The sequence shown here is derived from an EMBL/GenBank/DDBJ whole genome shotgun (WGS) entry which is preliminary data.</text>
</comment>
<dbReference type="Gene3D" id="2.30.29.30">
    <property type="entry name" value="Pleckstrin-homology domain (PH domain)/Phosphotyrosine-binding domain (PTB)"/>
    <property type="match status" value="1"/>
</dbReference>
<dbReference type="CDD" id="cd13311">
    <property type="entry name" value="PH_Slm1"/>
    <property type="match status" value="1"/>
</dbReference>
<evidence type="ECO:0000256" key="1">
    <source>
        <dbReference type="ARBA" id="ARBA00022553"/>
    </source>
</evidence>
<feature type="compositionally biased region" description="Low complexity" evidence="3">
    <location>
        <begin position="662"/>
        <end position="675"/>
    </location>
</feature>